<gene>
    <name evidence="1" type="ORF">E2C01_059605</name>
</gene>
<name>A0A5B7GZM9_PORTR</name>
<organism evidence="1 2">
    <name type="scientific">Portunus trituberculatus</name>
    <name type="common">Swimming crab</name>
    <name type="synonym">Neptunus trituberculatus</name>
    <dbReference type="NCBI Taxonomy" id="210409"/>
    <lineage>
        <taxon>Eukaryota</taxon>
        <taxon>Metazoa</taxon>
        <taxon>Ecdysozoa</taxon>
        <taxon>Arthropoda</taxon>
        <taxon>Crustacea</taxon>
        <taxon>Multicrustacea</taxon>
        <taxon>Malacostraca</taxon>
        <taxon>Eumalacostraca</taxon>
        <taxon>Eucarida</taxon>
        <taxon>Decapoda</taxon>
        <taxon>Pleocyemata</taxon>
        <taxon>Brachyura</taxon>
        <taxon>Eubrachyura</taxon>
        <taxon>Portunoidea</taxon>
        <taxon>Portunidae</taxon>
        <taxon>Portuninae</taxon>
        <taxon>Portunus</taxon>
    </lineage>
</organism>
<evidence type="ECO:0000313" key="1">
    <source>
        <dbReference type="EMBL" id="MPC65470.1"/>
    </source>
</evidence>
<sequence>MPLWPARNTRELGVSWTPSPDTHLARILETQPLDTCRMREMSHERTPEWAISTILWRMWSGSGRPLTYTPPIWFTPVPPARILHQYALARRPHSPVASPAQHDIMRET</sequence>
<protein>
    <submittedName>
        <fullName evidence="1">Uncharacterized protein</fullName>
    </submittedName>
</protein>
<dbReference type="EMBL" id="VSRR010023410">
    <property type="protein sequence ID" value="MPC65470.1"/>
    <property type="molecule type" value="Genomic_DNA"/>
</dbReference>
<proteinExistence type="predicted"/>
<evidence type="ECO:0000313" key="2">
    <source>
        <dbReference type="Proteomes" id="UP000324222"/>
    </source>
</evidence>
<keyword evidence="2" id="KW-1185">Reference proteome</keyword>
<dbReference type="AlphaFoldDB" id="A0A5B7GZM9"/>
<dbReference type="Proteomes" id="UP000324222">
    <property type="component" value="Unassembled WGS sequence"/>
</dbReference>
<comment type="caution">
    <text evidence="1">The sequence shown here is derived from an EMBL/GenBank/DDBJ whole genome shotgun (WGS) entry which is preliminary data.</text>
</comment>
<accession>A0A5B7GZM9</accession>
<reference evidence="1 2" key="1">
    <citation type="submission" date="2019-05" db="EMBL/GenBank/DDBJ databases">
        <title>Another draft genome of Portunus trituberculatus and its Hox gene families provides insights of decapod evolution.</title>
        <authorList>
            <person name="Jeong J.-H."/>
            <person name="Song I."/>
            <person name="Kim S."/>
            <person name="Choi T."/>
            <person name="Kim D."/>
            <person name="Ryu S."/>
            <person name="Kim W."/>
        </authorList>
    </citation>
    <scope>NUCLEOTIDE SEQUENCE [LARGE SCALE GENOMIC DNA]</scope>
    <source>
        <tissue evidence="1">Muscle</tissue>
    </source>
</reference>